<keyword evidence="3" id="KW-1185">Reference proteome</keyword>
<dbReference type="OrthoDB" id="3261350at2759"/>
<dbReference type="Proteomes" id="UP000078544">
    <property type="component" value="Unassembled WGS sequence"/>
</dbReference>
<proteinExistence type="predicted"/>
<comment type="caution">
    <text evidence="2">The sequence shown here is derived from an EMBL/GenBank/DDBJ whole genome shotgun (WGS) entry which is preliminary data.</text>
</comment>
<accession>A0A166PCY7</accession>
<gene>
    <name evidence="2" type="ORF">AAL_04246</name>
</gene>
<reference evidence="2 3" key="1">
    <citation type="journal article" date="2016" name="Genome Biol. Evol.">
        <title>Divergent and convergent evolution of fungal pathogenicity.</title>
        <authorList>
            <person name="Shang Y."/>
            <person name="Xiao G."/>
            <person name="Zheng P."/>
            <person name="Cen K."/>
            <person name="Zhan S."/>
            <person name="Wang C."/>
        </authorList>
    </citation>
    <scope>NUCLEOTIDE SEQUENCE [LARGE SCALE GENOMIC DNA]</scope>
    <source>
        <strain evidence="2 3">RCEF 2490</strain>
    </source>
</reference>
<feature type="region of interest" description="Disordered" evidence="1">
    <location>
        <begin position="686"/>
        <end position="745"/>
    </location>
</feature>
<sequence>MSGVDTKKAVDAMATAATTLREAISASLPVSPTQLMTVQVPGTIIDPSEYLWNPNETTFPPLTTRIAESRLVDGQVPISKIMMGRTGKSVARSYMATLDCLVSSEAVLSSAITSSSEDLDARQRAAKTRYDNAKQYLTQKEPSTEGGTSRLTVYVQKQKEWSTAVEKYNTAQVDQQRLAQIRGLSIDKQRQDFLEWMQANGRDFKAAIQAKYMDWVVHGFKFEVEFYFGVVDVSSAMKRVESSKEAFRNLTLLAADGASEYSGVNLTPRNWATLVKETIDSWSAKKRGTSPLDLEAEIRRLSKILISTKALLAAVEDKTFIPSLIQKGGDNDPQDTLNKAYMAAYKEYSEEIQKTEKNHTLSEYVKKAFDAKLQDKQTAFTEAQVNQKKGLVAATTAEAKASAEAEASAYLNGRVKTLEDDIRGLKEKLAKVTGVADTSTIVKPEIRDEKGTVVDERTARADADLLKNSELKDEPSVWTRITAKVSQSESQATKSTAESSSSFAAKAGWAFWSVSAGASHASASAKAASSMADLDVSIAMDCMLVEIERPWLHAELFADHELDAAPGFDISPGPAELQEAAERHRPVKAEYTQFSSYPTAFVLAANVELEFTGDTTLLESAVASSSTEANVSVGYGPFSVSGSHKSSKSKSKTHAESTATGMRISLQAPQIIAWVQELLPQLPKPKGPNSALFGMALEPPGPDVQTSGPGSKPSAATNDATGTNGVPKKNDAAGAGDGAGSANAA</sequence>
<evidence type="ECO:0000256" key="1">
    <source>
        <dbReference type="SAM" id="MobiDB-lite"/>
    </source>
</evidence>
<organism evidence="2 3">
    <name type="scientific">Moelleriella libera RCEF 2490</name>
    <dbReference type="NCBI Taxonomy" id="1081109"/>
    <lineage>
        <taxon>Eukaryota</taxon>
        <taxon>Fungi</taxon>
        <taxon>Dikarya</taxon>
        <taxon>Ascomycota</taxon>
        <taxon>Pezizomycotina</taxon>
        <taxon>Sordariomycetes</taxon>
        <taxon>Hypocreomycetidae</taxon>
        <taxon>Hypocreales</taxon>
        <taxon>Clavicipitaceae</taxon>
        <taxon>Moelleriella</taxon>
    </lineage>
</organism>
<protein>
    <submittedName>
        <fullName evidence="2">Phage tail fiber repeat 2</fullName>
    </submittedName>
</protein>
<evidence type="ECO:0000313" key="2">
    <source>
        <dbReference type="EMBL" id="KZZ95950.1"/>
    </source>
</evidence>
<name>A0A166PCY7_9HYPO</name>
<dbReference type="AlphaFoldDB" id="A0A166PCY7"/>
<feature type="compositionally biased region" description="Polar residues" evidence="1">
    <location>
        <begin position="704"/>
        <end position="724"/>
    </location>
</feature>
<dbReference type="EMBL" id="AZGY01000008">
    <property type="protein sequence ID" value="KZZ95950.1"/>
    <property type="molecule type" value="Genomic_DNA"/>
</dbReference>
<evidence type="ECO:0000313" key="3">
    <source>
        <dbReference type="Proteomes" id="UP000078544"/>
    </source>
</evidence>